<organism evidence="1 2">
    <name type="scientific">Streptococcus suis</name>
    <dbReference type="NCBI Taxonomy" id="1307"/>
    <lineage>
        <taxon>Bacteria</taxon>
        <taxon>Bacillati</taxon>
        <taxon>Bacillota</taxon>
        <taxon>Bacilli</taxon>
        <taxon>Lactobacillales</taxon>
        <taxon>Streptococcaceae</taxon>
        <taxon>Streptococcus</taxon>
    </lineage>
</organism>
<sequence length="67" mass="7816">MITDLSKEVVAVDIVPLIFRLEDLIIELEKIVGENRIQELSDVLEEIRNVIFNFFKMFGVDAKWLHA</sequence>
<evidence type="ECO:0000313" key="2">
    <source>
        <dbReference type="Proteomes" id="UP000072618"/>
    </source>
</evidence>
<protein>
    <submittedName>
        <fullName evidence="1">Uncharacterized protein</fullName>
    </submittedName>
</protein>
<dbReference type="Proteomes" id="UP000072618">
    <property type="component" value="Unassembled WGS sequence"/>
</dbReference>
<gene>
    <name evidence="1" type="ORF">ERS132394_02340</name>
</gene>
<evidence type="ECO:0000313" key="1">
    <source>
        <dbReference type="EMBL" id="CYV12627.1"/>
    </source>
</evidence>
<accession>A0A0Z8H956</accession>
<proteinExistence type="predicted"/>
<dbReference type="AlphaFoldDB" id="A0A0Z8H956"/>
<dbReference type="EMBL" id="FIGJ01000050">
    <property type="protein sequence ID" value="CYV12627.1"/>
    <property type="molecule type" value="Genomic_DNA"/>
</dbReference>
<name>A0A0Z8H956_STRSU</name>
<dbReference type="RefSeq" id="WP_153958531.1">
    <property type="nucleotide sequence ID" value="NZ_CEFF01000012.1"/>
</dbReference>
<reference evidence="1 2" key="1">
    <citation type="submission" date="2016-02" db="EMBL/GenBank/DDBJ databases">
        <authorList>
            <consortium name="Pathogen Informatics"/>
        </authorList>
    </citation>
    <scope>NUCLEOTIDE SEQUENCE [LARGE SCALE GENOMIC DNA]</scope>
    <source>
        <strain evidence="1 2">LSS32</strain>
    </source>
</reference>